<evidence type="ECO:0000313" key="2">
    <source>
        <dbReference type="Proteomes" id="UP000030762"/>
    </source>
</evidence>
<name>T0S788_SAPDV</name>
<accession>T0S788</accession>
<reference evidence="1 2" key="1">
    <citation type="submission" date="2012-04" db="EMBL/GenBank/DDBJ databases">
        <title>The Genome Sequence of Saprolegnia declina VS20.</title>
        <authorList>
            <consortium name="The Broad Institute Genome Sequencing Platform"/>
            <person name="Russ C."/>
            <person name="Nusbaum C."/>
            <person name="Tyler B."/>
            <person name="van West P."/>
            <person name="Dieguez-Uribeondo J."/>
            <person name="de Bruijn I."/>
            <person name="Tripathy S."/>
            <person name="Jiang R."/>
            <person name="Young S.K."/>
            <person name="Zeng Q."/>
            <person name="Gargeya S."/>
            <person name="Fitzgerald M."/>
            <person name="Haas B."/>
            <person name="Abouelleil A."/>
            <person name="Alvarado L."/>
            <person name="Arachchi H.M."/>
            <person name="Berlin A."/>
            <person name="Chapman S.B."/>
            <person name="Goldberg J."/>
            <person name="Griggs A."/>
            <person name="Gujja S."/>
            <person name="Hansen M."/>
            <person name="Howarth C."/>
            <person name="Imamovic A."/>
            <person name="Larimer J."/>
            <person name="McCowen C."/>
            <person name="Montmayeur A."/>
            <person name="Murphy C."/>
            <person name="Neiman D."/>
            <person name="Pearson M."/>
            <person name="Priest M."/>
            <person name="Roberts A."/>
            <person name="Saif S."/>
            <person name="Shea T."/>
            <person name="Sisk P."/>
            <person name="Sykes S."/>
            <person name="Wortman J."/>
            <person name="Nusbaum C."/>
            <person name="Birren B."/>
        </authorList>
    </citation>
    <scope>NUCLEOTIDE SEQUENCE [LARGE SCALE GENOMIC DNA]</scope>
    <source>
        <strain evidence="1 2">VS20</strain>
    </source>
</reference>
<proteinExistence type="predicted"/>
<evidence type="ECO:0000313" key="1">
    <source>
        <dbReference type="EMBL" id="EQC38517.1"/>
    </source>
</evidence>
<dbReference type="OrthoDB" id="72557at2759"/>
<dbReference type="RefSeq" id="XP_008608109.1">
    <property type="nucleotide sequence ID" value="XM_008609887.1"/>
</dbReference>
<dbReference type="VEuPathDB" id="FungiDB:SDRG_04224"/>
<dbReference type="AlphaFoldDB" id="T0S788"/>
<dbReference type="Proteomes" id="UP000030762">
    <property type="component" value="Unassembled WGS sequence"/>
</dbReference>
<sequence>MRFRAQLVVQVDGVLKHSQRLYDLVVDDDGMIVFKGNGSFTRSFPKPDKVVMGTRVLRISQGARHFLCRFPDPAAFATCVAHLQTLRLALLDVPAFLRQDSKKLASLAYCRQYLAHPQLPAASANVQRSFNNLIFKR</sequence>
<protein>
    <submittedName>
        <fullName evidence="1">Uncharacterized protein</fullName>
    </submittedName>
</protein>
<dbReference type="EMBL" id="JH767141">
    <property type="protein sequence ID" value="EQC38517.1"/>
    <property type="molecule type" value="Genomic_DNA"/>
</dbReference>
<keyword evidence="2" id="KW-1185">Reference proteome</keyword>
<gene>
    <name evidence="1" type="ORF">SDRG_04224</name>
</gene>
<dbReference type="OMA" id="MRFRAQL"/>
<dbReference type="InParanoid" id="T0S788"/>
<organism evidence="1 2">
    <name type="scientific">Saprolegnia diclina (strain VS20)</name>
    <dbReference type="NCBI Taxonomy" id="1156394"/>
    <lineage>
        <taxon>Eukaryota</taxon>
        <taxon>Sar</taxon>
        <taxon>Stramenopiles</taxon>
        <taxon>Oomycota</taxon>
        <taxon>Saprolegniomycetes</taxon>
        <taxon>Saprolegniales</taxon>
        <taxon>Saprolegniaceae</taxon>
        <taxon>Saprolegnia</taxon>
    </lineage>
</organism>
<dbReference type="GeneID" id="19944951"/>